<proteinExistence type="predicted"/>
<name>A0A1B1AA67_9RHOB</name>
<dbReference type="Proteomes" id="UP000013243">
    <property type="component" value="Plasmid unnamed2"/>
</dbReference>
<dbReference type="AlphaFoldDB" id="A0A1B1AA67"/>
<sequence>MSVIGAILLGLGACVDGAGTVGALPEEVAALAAPAQDLTTARLQEADGCYWYVHRGPVESTLLPLRTAKGNPICVSRAE</sequence>
<dbReference type="EMBL" id="CP015232">
    <property type="protein sequence ID" value="ANP43407.1"/>
    <property type="molecule type" value="Genomic_DNA"/>
</dbReference>
<reference evidence="1 2" key="1">
    <citation type="journal article" date="2016" name="ISME J.">
        <title>Global occurrence and heterogeneity of the Roseobacter-clade species Ruegeria mobilis.</title>
        <authorList>
            <person name="Sonnenschein E."/>
            <person name="Gram L."/>
        </authorList>
    </citation>
    <scope>NUCLEOTIDE SEQUENCE [LARGE SCALE GENOMIC DNA]</scope>
    <source>
        <strain evidence="1 2">F1926</strain>
        <plasmid evidence="1 2">unnamed2</plasmid>
    </source>
</reference>
<geneLocation type="plasmid" evidence="1 2">
    <name>unnamed2</name>
</geneLocation>
<evidence type="ECO:0000313" key="1">
    <source>
        <dbReference type="EMBL" id="ANP43407.1"/>
    </source>
</evidence>
<protein>
    <submittedName>
        <fullName evidence="1">Uncharacterized protein</fullName>
    </submittedName>
</protein>
<dbReference type="KEGG" id="rmb:K529_021875"/>
<organism evidence="1 2">
    <name type="scientific">Tritonibacter mobilis F1926</name>
    <dbReference type="NCBI Taxonomy" id="1265309"/>
    <lineage>
        <taxon>Bacteria</taxon>
        <taxon>Pseudomonadati</taxon>
        <taxon>Pseudomonadota</taxon>
        <taxon>Alphaproteobacteria</taxon>
        <taxon>Rhodobacterales</taxon>
        <taxon>Paracoccaceae</taxon>
        <taxon>Tritonibacter</taxon>
    </lineage>
</organism>
<evidence type="ECO:0000313" key="2">
    <source>
        <dbReference type="Proteomes" id="UP000013243"/>
    </source>
</evidence>
<accession>A0A1B1AA67</accession>
<gene>
    <name evidence="1" type="ORF">K529_021875</name>
</gene>
<keyword evidence="1" id="KW-0614">Plasmid</keyword>